<dbReference type="GO" id="GO:0005737">
    <property type="term" value="C:cytoplasm"/>
    <property type="evidence" value="ECO:0007669"/>
    <property type="project" value="TreeGrafter"/>
</dbReference>
<dbReference type="Pfam" id="PF13193">
    <property type="entry name" value="AMP-binding_C"/>
    <property type="match status" value="1"/>
</dbReference>
<dbReference type="InterPro" id="IPR036736">
    <property type="entry name" value="ACP-like_sf"/>
</dbReference>
<sequence length="312" mass="32985">MSDVVLDTCPGVHELVGFPAWHFPDALAAVDGTEHLTYRSDAFVGRGEVRAALARCPGVEQTAVVTAPDPSGDGKRLVTYVVTSDRGSGAPDTDRVKAHAAAVLPDFTVPAVFAFRKRLPLPPNGKMGRSAPPDPPAVAAAAGVVGFFVNFLVPGTDLTVDPMVRELLTRVRETDLAALEHQALPFEQVVDELSPARWPAAVPSPMSCSSHRATPAPTWTCRAWRPAETYGVPAPPGREADFFALGGNRLKAVRPALRLARDQGLRVTTAQLFVSPTVAALARVIGSGATGTPPDLSIPARPRSARAERETS</sequence>
<dbReference type="PANTHER" id="PTHR45527:SF1">
    <property type="entry name" value="FATTY ACID SYNTHASE"/>
    <property type="match status" value="1"/>
</dbReference>
<dbReference type="Pfam" id="PF00550">
    <property type="entry name" value="PP-binding"/>
    <property type="match status" value="1"/>
</dbReference>
<dbReference type="GO" id="GO:0031177">
    <property type="term" value="F:phosphopantetheine binding"/>
    <property type="evidence" value="ECO:0007669"/>
    <property type="project" value="TreeGrafter"/>
</dbReference>
<feature type="region of interest" description="Disordered" evidence="1">
    <location>
        <begin position="289"/>
        <end position="312"/>
    </location>
</feature>
<protein>
    <submittedName>
        <fullName evidence="4">Uncharacterized protein</fullName>
    </submittedName>
</protein>
<dbReference type="EMBL" id="JAAGLU010000047">
    <property type="protein sequence ID" value="NEC91734.1"/>
    <property type="molecule type" value="Genomic_DNA"/>
</dbReference>
<dbReference type="PANTHER" id="PTHR45527">
    <property type="entry name" value="NONRIBOSOMAL PEPTIDE SYNTHETASE"/>
    <property type="match status" value="1"/>
</dbReference>
<gene>
    <name evidence="4" type="ORF">G3I71_39440</name>
</gene>
<dbReference type="SUPFAM" id="SSF47336">
    <property type="entry name" value="ACP-like"/>
    <property type="match status" value="1"/>
</dbReference>
<feature type="domain" description="AMP-binding enzyme C-terminal" evidence="3">
    <location>
        <begin position="49"/>
        <end position="126"/>
    </location>
</feature>
<feature type="domain" description="Carrier" evidence="2">
    <location>
        <begin position="228"/>
        <end position="285"/>
    </location>
</feature>
<dbReference type="InterPro" id="IPR045851">
    <property type="entry name" value="AMP-bd_C_sf"/>
</dbReference>
<dbReference type="AlphaFoldDB" id="A0A6B3C5P8"/>
<dbReference type="GO" id="GO:0044550">
    <property type="term" value="P:secondary metabolite biosynthetic process"/>
    <property type="evidence" value="ECO:0007669"/>
    <property type="project" value="TreeGrafter"/>
</dbReference>
<organism evidence="4">
    <name type="scientific">Streptomyces sp. SID12501</name>
    <dbReference type="NCBI Taxonomy" id="2706042"/>
    <lineage>
        <taxon>Bacteria</taxon>
        <taxon>Bacillati</taxon>
        <taxon>Actinomycetota</taxon>
        <taxon>Actinomycetes</taxon>
        <taxon>Kitasatosporales</taxon>
        <taxon>Streptomycetaceae</taxon>
        <taxon>Streptomyces</taxon>
    </lineage>
</organism>
<dbReference type="InterPro" id="IPR025110">
    <property type="entry name" value="AMP-bd_C"/>
</dbReference>
<evidence type="ECO:0000259" key="2">
    <source>
        <dbReference type="Pfam" id="PF00550"/>
    </source>
</evidence>
<name>A0A6B3C5P8_9ACTN</name>
<reference evidence="4" key="1">
    <citation type="submission" date="2020-01" db="EMBL/GenBank/DDBJ databases">
        <title>Insect and environment-associated Actinomycetes.</title>
        <authorList>
            <person name="Currrie C."/>
            <person name="Chevrette M."/>
            <person name="Carlson C."/>
            <person name="Stubbendieck R."/>
            <person name="Wendt-Pienkowski E."/>
        </authorList>
    </citation>
    <scope>NUCLEOTIDE SEQUENCE</scope>
    <source>
        <strain evidence="4">SID12501</strain>
    </source>
</reference>
<dbReference type="Gene3D" id="3.40.50.1820">
    <property type="entry name" value="alpha/beta hydrolase"/>
    <property type="match status" value="1"/>
</dbReference>
<dbReference type="SUPFAM" id="SSF56801">
    <property type="entry name" value="Acetyl-CoA synthetase-like"/>
    <property type="match status" value="1"/>
</dbReference>
<accession>A0A6B3C5P8</accession>
<evidence type="ECO:0000256" key="1">
    <source>
        <dbReference type="SAM" id="MobiDB-lite"/>
    </source>
</evidence>
<dbReference type="RefSeq" id="WP_164322739.1">
    <property type="nucleotide sequence ID" value="NZ_JAAGLU010000047.1"/>
</dbReference>
<evidence type="ECO:0000313" key="4">
    <source>
        <dbReference type="EMBL" id="NEC91734.1"/>
    </source>
</evidence>
<dbReference type="Gene3D" id="3.30.559.30">
    <property type="entry name" value="Nonribosomal peptide synthetase, condensation domain"/>
    <property type="match status" value="1"/>
</dbReference>
<comment type="caution">
    <text evidence="4">The sequence shown here is derived from an EMBL/GenBank/DDBJ whole genome shotgun (WGS) entry which is preliminary data.</text>
</comment>
<dbReference type="SUPFAM" id="SSF52777">
    <property type="entry name" value="CoA-dependent acyltransferases"/>
    <property type="match status" value="1"/>
</dbReference>
<dbReference type="GO" id="GO:0043041">
    <property type="term" value="P:amino acid activation for nonribosomal peptide biosynthetic process"/>
    <property type="evidence" value="ECO:0007669"/>
    <property type="project" value="TreeGrafter"/>
</dbReference>
<dbReference type="InterPro" id="IPR029058">
    <property type="entry name" value="AB_hydrolase_fold"/>
</dbReference>
<evidence type="ECO:0000259" key="3">
    <source>
        <dbReference type="Pfam" id="PF13193"/>
    </source>
</evidence>
<dbReference type="Gene3D" id="3.30.300.30">
    <property type="match status" value="1"/>
</dbReference>
<dbReference type="InterPro" id="IPR009081">
    <property type="entry name" value="PP-bd_ACP"/>
</dbReference>
<proteinExistence type="predicted"/>